<dbReference type="GO" id="GO:0005524">
    <property type="term" value="F:ATP binding"/>
    <property type="evidence" value="ECO:0007669"/>
    <property type="project" value="UniProtKB-UniRule"/>
</dbReference>
<dbReference type="SMART" id="SM00220">
    <property type="entry name" value="S_TKc"/>
    <property type="match status" value="1"/>
</dbReference>
<dbReference type="InterPro" id="IPR011009">
    <property type="entry name" value="Kinase-like_dom_sf"/>
</dbReference>
<dbReference type="OrthoDB" id="49605at2759"/>
<dbReference type="KEGG" id="cmt:CCM_02132"/>
<evidence type="ECO:0000256" key="2">
    <source>
        <dbReference type="SAM" id="MobiDB-lite"/>
    </source>
</evidence>
<dbReference type="PROSITE" id="PS50011">
    <property type="entry name" value="PROTEIN_KINASE_DOM"/>
    <property type="match status" value="1"/>
</dbReference>
<keyword evidence="5" id="KW-0808">Transferase</keyword>
<dbReference type="Gene3D" id="3.30.200.20">
    <property type="entry name" value="Phosphorylase Kinase, domain 1"/>
    <property type="match status" value="1"/>
</dbReference>
<keyword evidence="1" id="KW-0067">ATP-binding</keyword>
<accession>G3J820</accession>
<dbReference type="Pfam" id="PF08325">
    <property type="entry name" value="WLM"/>
    <property type="match status" value="1"/>
</dbReference>
<dbReference type="InterPro" id="IPR013536">
    <property type="entry name" value="WLM_dom"/>
</dbReference>
<dbReference type="PROSITE" id="PS51397">
    <property type="entry name" value="WLM"/>
    <property type="match status" value="1"/>
</dbReference>
<feature type="domain" description="WLM" evidence="4">
    <location>
        <begin position="610"/>
        <end position="815"/>
    </location>
</feature>
<dbReference type="GO" id="GO:0070628">
    <property type="term" value="F:proteasome binding"/>
    <property type="evidence" value="ECO:0007669"/>
    <property type="project" value="TreeGrafter"/>
</dbReference>
<dbReference type="GO" id="GO:0004672">
    <property type="term" value="F:protein kinase activity"/>
    <property type="evidence" value="ECO:0007669"/>
    <property type="project" value="InterPro"/>
</dbReference>
<proteinExistence type="predicted"/>
<dbReference type="RefSeq" id="XP_006667348.1">
    <property type="nucleotide sequence ID" value="XM_006667285.1"/>
</dbReference>
<evidence type="ECO:0000313" key="5">
    <source>
        <dbReference type="EMBL" id="EGX93862.1"/>
    </source>
</evidence>
<evidence type="ECO:0000259" key="4">
    <source>
        <dbReference type="PROSITE" id="PS51397"/>
    </source>
</evidence>
<evidence type="ECO:0000256" key="1">
    <source>
        <dbReference type="PROSITE-ProRule" id="PRU10141"/>
    </source>
</evidence>
<feature type="domain" description="Protein kinase" evidence="3">
    <location>
        <begin position="87"/>
        <end position="458"/>
    </location>
</feature>
<name>G3J820_CORMM</name>
<feature type="binding site" evidence="1">
    <location>
        <position position="116"/>
    </location>
    <ligand>
        <name>ATP</name>
        <dbReference type="ChEBI" id="CHEBI:30616"/>
    </ligand>
</feature>
<dbReference type="EMBL" id="JH126400">
    <property type="protein sequence ID" value="EGX93862.1"/>
    <property type="molecule type" value="Genomic_DNA"/>
</dbReference>
<feature type="compositionally biased region" description="Basic and acidic residues" evidence="2">
    <location>
        <begin position="813"/>
        <end position="832"/>
    </location>
</feature>
<dbReference type="Proteomes" id="UP000001610">
    <property type="component" value="Unassembled WGS sequence"/>
</dbReference>
<dbReference type="eggNOG" id="KOG1290">
    <property type="taxonomic scope" value="Eukaryota"/>
</dbReference>
<evidence type="ECO:0000313" key="6">
    <source>
        <dbReference type="Proteomes" id="UP000001610"/>
    </source>
</evidence>
<dbReference type="HOGENOM" id="CLU_336795_0_0_1"/>
<dbReference type="PANTHER" id="PTHR47795">
    <property type="entry name" value="UBIQUITIN AND WLM DOMAIN-CONTAINING METALLOPROTEASE SPCC1442.07C"/>
    <property type="match status" value="1"/>
</dbReference>
<dbReference type="STRING" id="983644.G3J820"/>
<dbReference type="SUPFAM" id="SSF54236">
    <property type="entry name" value="Ubiquitin-like"/>
    <property type="match status" value="1"/>
</dbReference>
<dbReference type="PANTHER" id="PTHR47795:SF1">
    <property type="entry name" value="DNA-DEPENDENT METALLOPROTEASE WSS1 HOMOLOG 2"/>
    <property type="match status" value="1"/>
</dbReference>
<dbReference type="Gene3D" id="1.10.510.10">
    <property type="entry name" value="Transferase(Phosphotransferase) domain 1"/>
    <property type="match status" value="1"/>
</dbReference>
<keyword evidence="5" id="KW-0418">Kinase</keyword>
<feature type="compositionally biased region" description="Polar residues" evidence="2">
    <location>
        <begin position="836"/>
        <end position="846"/>
    </location>
</feature>
<dbReference type="InParanoid" id="G3J820"/>
<dbReference type="MEROPS" id="M80.A04"/>
<gene>
    <name evidence="5" type="ORF">CCM_02132</name>
</gene>
<organism evidence="5 6">
    <name type="scientific">Cordyceps militaris (strain CM01)</name>
    <name type="common">Caterpillar fungus</name>
    <dbReference type="NCBI Taxonomy" id="983644"/>
    <lineage>
        <taxon>Eukaryota</taxon>
        <taxon>Fungi</taxon>
        <taxon>Dikarya</taxon>
        <taxon>Ascomycota</taxon>
        <taxon>Pezizomycotina</taxon>
        <taxon>Sordariomycetes</taxon>
        <taxon>Hypocreomycetidae</taxon>
        <taxon>Hypocreales</taxon>
        <taxon>Cordycipitaceae</taxon>
        <taxon>Cordyceps</taxon>
    </lineage>
</organism>
<reference evidence="5 6" key="1">
    <citation type="journal article" date="2011" name="Genome Biol.">
        <title>Genome sequence of the insect pathogenic fungus Cordyceps militaris, a valued traditional Chinese medicine.</title>
        <authorList>
            <person name="Zheng P."/>
            <person name="Xia Y."/>
            <person name="Xiao G."/>
            <person name="Xiong C."/>
            <person name="Hu X."/>
            <person name="Zhang S."/>
            <person name="Zheng H."/>
            <person name="Huang Y."/>
            <person name="Zhou Y."/>
            <person name="Wang S."/>
            <person name="Zhao G.P."/>
            <person name="Liu X."/>
            <person name="St Leger R.J."/>
            <person name="Wang C."/>
        </authorList>
    </citation>
    <scope>NUCLEOTIDE SEQUENCE [LARGE SCALE GENOMIC DNA]</scope>
    <source>
        <strain evidence="5 6">CM01</strain>
    </source>
</reference>
<dbReference type="eggNOG" id="KOG4842">
    <property type="taxonomic scope" value="Eukaryota"/>
</dbReference>
<dbReference type="GeneID" id="18164160"/>
<dbReference type="InterPro" id="IPR000719">
    <property type="entry name" value="Prot_kinase_dom"/>
</dbReference>
<dbReference type="InterPro" id="IPR017441">
    <property type="entry name" value="Protein_kinase_ATP_BS"/>
</dbReference>
<sequence length="846" mass="94963">MISLRILSQPCRIRTRFCWSGNNARIGGALSLCKGLSSSARAAIASQEPPHEYRPKYRWIDGTEDLERYTVGGYHPVMIGDVFNERYQIVDKLGWGGYSTVWITRDLQRDTYVALKIGVAESRGEETSVLKILSNPQSDMLLDPVTSSGWNAIPRLLDEFTIHGPNGEHRSYTTALAEANLMSVLAGSMFRLEVARALSVKLVSAIAYMHGRGYIHGDIHLGNVMLRLTSHLDQLSVAQFYEKYKEPETDLVSRFDGGPLPPNVPKKVVHPLYLGKTAVKVSLEETNLLLVDFGEAFAPKSITRPCEDCRSHVDARPPETYFEPSLPLSFSADIWCLGLTIWNIFSIRPLFGTIFYDFSAIIPQHVEVLGPLPDRWWSRWDERSKYFDDKGNSIQGKTGFAPLDETFDETVQKYRKEQELDLFSDEEKTAFVHLVRRLLSQDPQLRPSAAEVLKSDWVVNYAMKDFERCHGGRSHSPDASEAESESDWITLNISHRQATCDLQFPPDATVVQLFEELEATLNIPVANQKILVPKGPLLKVPLKNPDMALAELQGKTLKLLGSASSDVQAVQRMCERVERVEQVKQRRVGGFSQLFGGQGVKVRPHKKQPPRADETQYTFLQVQPLQGLPRPERSLALLMRLKADPGIKATMKKRKYTVALLTEMEPLANTQSTHEGTSRILGLNRNKGEVIELRLRTDAHDGYRDYKTIRKTLCHELAHNIHSDHDRAFWDLCHTIEREVDAADWKTGGRTIGETSRYVVSGQEAYEEEEEEDGGGWTGGEFVLGGVAVAAGGGGITAGLSRREVLAQAALERQRNETQEEAKAVEAAEKGWRPCQKQQPSDESQE</sequence>
<dbReference type="VEuPathDB" id="FungiDB:CCM_02132"/>
<dbReference type="AlphaFoldDB" id="G3J820"/>
<dbReference type="PROSITE" id="PS00107">
    <property type="entry name" value="PROTEIN_KINASE_ATP"/>
    <property type="match status" value="1"/>
</dbReference>
<dbReference type="Gene3D" id="3.10.20.90">
    <property type="entry name" value="Phosphatidylinositol 3-kinase Catalytic Subunit, Chain A, domain 1"/>
    <property type="match status" value="1"/>
</dbReference>
<keyword evidence="6" id="KW-1185">Reference proteome</keyword>
<evidence type="ECO:0000259" key="3">
    <source>
        <dbReference type="PROSITE" id="PS50011"/>
    </source>
</evidence>
<feature type="region of interest" description="Disordered" evidence="2">
    <location>
        <begin position="813"/>
        <end position="846"/>
    </location>
</feature>
<keyword evidence="1" id="KW-0547">Nucleotide-binding</keyword>
<protein>
    <submittedName>
        <fullName evidence="5">Protein kinase domain-containing protein</fullName>
    </submittedName>
</protein>
<dbReference type="InterPro" id="IPR029071">
    <property type="entry name" value="Ubiquitin-like_domsf"/>
</dbReference>
<dbReference type="SUPFAM" id="SSF56112">
    <property type="entry name" value="Protein kinase-like (PK-like)"/>
    <property type="match status" value="1"/>
</dbReference>